<dbReference type="Proteomes" id="UP001595975">
    <property type="component" value="Unassembled WGS sequence"/>
</dbReference>
<name>A0ABW0X6L8_9ACTN</name>
<gene>
    <name evidence="1" type="ORF">ACFP3U_20700</name>
</gene>
<dbReference type="EMBL" id="JBHSOF010000027">
    <property type="protein sequence ID" value="MFC5665388.1"/>
    <property type="molecule type" value="Genomic_DNA"/>
</dbReference>
<keyword evidence="2" id="KW-1185">Reference proteome</keyword>
<proteinExistence type="predicted"/>
<dbReference type="RefSeq" id="WP_380227080.1">
    <property type="nucleotide sequence ID" value="NZ_JBHSOF010000027.1"/>
</dbReference>
<comment type="caution">
    <text evidence="1">The sequence shown here is derived from an EMBL/GenBank/DDBJ whole genome shotgun (WGS) entry which is preliminary data.</text>
</comment>
<sequence length="57" mass="6129">MSDPDNFGDDDSALDFAADLGAISNLSRDDTVDPQFRAMAQETGANLRYDQHGQVPG</sequence>
<evidence type="ECO:0000313" key="1">
    <source>
        <dbReference type="EMBL" id="MFC5665388.1"/>
    </source>
</evidence>
<organism evidence="1 2">
    <name type="scientific">Kitasatospora misakiensis</name>
    <dbReference type="NCBI Taxonomy" id="67330"/>
    <lineage>
        <taxon>Bacteria</taxon>
        <taxon>Bacillati</taxon>
        <taxon>Actinomycetota</taxon>
        <taxon>Actinomycetes</taxon>
        <taxon>Kitasatosporales</taxon>
        <taxon>Streptomycetaceae</taxon>
        <taxon>Kitasatospora</taxon>
    </lineage>
</organism>
<accession>A0ABW0X6L8</accession>
<reference evidence="2" key="1">
    <citation type="journal article" date="2019" name="Int. J. Syst. Evol. Microbiol.">
        <title>The Global Catalogue of Microorganisms (GCM) 10K type strain sequencing project: providing services to taxonomists for standard genome sequencing and annotation.</title>
        <authorList>
            <consortium name="The Broad Institute Genomics Platform"/>
            <consortium name="The Broad Institute Genome Sequencing Center for Infectious Disease"/>
            <person name="Wu L."/>
            <person name="Ma J."/>
        </authorList>
    </citation>
    <scope>NUCLEOTIDE SEQUENCE [LARGE SCALE GENOMIC DNA]</scope>
    <source>
        <strain evidence="2">CGMCC 4.1437</strain>
    </source>
</reference>
<protein>
    <submittedName>
        <fullName evidence="1">Uncharacterized protein</fullName>
    </submittedName>
</protein>
<evidence type="ECO:0000313" key="2">
    <source>
        <dbReference type="Proteomes" id="UP001595975"/>
    </source>
</evidence>